<dbReference type="Gene3D" id="3.30.70.330">
    <property type="match status" value="1"/>
</dbReference>
<sequence length="369" mass="41030">MLRTIPAPPDASPFLRPFVHLTLTLCIPAAVEGWIVLVTNVHEEATEEDVTDKFAEFGEIKNLHLNLDRRTGYVKGYALVEYETMNDAQAAIDALTRVAMPVKSAASEDQTKSKRSTPANGKKTGSEAGDSEGVSDVAETEEAEGEDDEEEEYEIEVILDMRKEGGAKKSYFVKWKNYGDEHNSWVTEEDAGNAQELIDEFLAKRKKKDAAAESASARRQGARSSMTAANTTDDASDDESTSVAKKRGRKSESAQARSAKTGGKEKADERPAKKQRTSRKATQEQEPTELPAEDELGDMSEHMSVASWDHLVDRIDTVERSGKELQVYFTLKDGRRIREQSSVCAEKLPRMLIDFYEANLRWREATAAN</sequence>
<dbReference type="SMART" id="SM00298">
    <property type="entry name" value="CHROMO"/>
    <property type="match status" value="1"/>
</dbReference>
<name>A0AAD2HGM7_9AGAR</name>
<dbReference type="GO" id="GO:0006338">
    <property type="term" value="P:chromatin remodeling"/>
    <property type="evidence" value="ECO:0007669"/>
    <property type="project" value="UniProtKB-ARBA"/>
</dbReference>
<proteinExistence type="predicted"/>
<dbReference type="InterPro" id="IPR023780">
    <property type="entry name" value="Chromo_domain"/>
</dbReference>
<dbReference type="EMBL" id="CAVNYO010000399">
    <property type="protein sequence ID" value="CAK5273722.1"/>
    <property type="molecule type" value="Genomic_DNA"/>
</dbReference>
<dbReference type="SMART" id="SM00360">
    <property type="entry name" value="RRM"/>
    <property type="match status" value="1"/>
</dbReference>
<evidence type="ECO:0000256" key="1">
    <source>
        <dbReference type="ARBA" id="ARBA00004123"/>
    </source>
</evidence>
<dbReference type="InterPro" id="IPR008251">
    <property type="entry name" value="Chromo_shadow_dom"/>
</dbReference>
<keyword evidence="9" id="KW-1185">Reference proteome</keyword>
<feature type="compositionally biased region" description="Acidic residues" evidence="4">
    <location>
        <begin position="138"/>
        <end position="153"/>
    </location>
</feature>
<dbReference type="InterPro" id="IPR000953">
    <property type="entry name" value="Chromo/chromo_shadow_dom"/>
</dbReference>
<dbReference type="InterPro" id="IPR008111">
    <property type="entry name" value="RNA-bd_8"/>
</dbReference>
<reference evidence="8" key="1">
    <citation type="submission" date="2023-11" db="EMBL/GenBank/DDBJ databases">
        <authorList>
            <person name="De Vega J J."/>
            <person name="De Vega J J."/>
        </authorList>
    </citation>
    <scope>NUCLEOTIDE SEQUENCE</scope>
</reference>
<dbReference type="Proteomes" id="UP001295794">
    <property type="component" value="Unassembled WGS sequence"/>
</dbReference>
<dbReference type="GO" id="GO:0005634">
    <property type="term" value="C:nucleus"/>
    <property type="evidence" value="ECO:0007669"/>
    <property type="project" value="UniProtKB-SubCell"/>
</dbReference>
<dbReference type="GO" id="GO:0003723">
    <property type="term" value="F:RNA binding"/>
    <property type="evidence" value="ECO:0007669"/>
    <property type="project" value="UniProtKB-UniRule"/>
</dbReference>
<evidence type="ECO:0000256" key="2">
    <source>
        <dbReference type="ARBA" id="ARBA00023242"/>
    </source>
</evidence>
<dbReference type="InterPro" id="IPR016197">
    <property type="entry name" value="Chromo-like_dom_sf"/>
</dbReference>
<dbReference type="PROSITE" id="PS50013">
    <property type="entry name" value="CHROMO_2"/>
    <property type="match status" value="1"/>
</dbReference>
<keyword evidence="3" id="KW-0694">RNA-binding</keyword>
<comment type="caution">
    <text evidence="8">The sequence shown here is derived from an EMBL/GenBank/DDBJ whole genome shotgun (WGS) entry which is preliminary data.</text>
</comment>
<dbReference type="InterPro" id="IPR035979">
    <property type="entry name" value="RBD_domain_sf"/>
</dbReference>
<feature type="compositionally biased region" description="Basic and acidic residues" evidence="4">
    <location>
        <begin position="262"/>
        <end position="272"/>
    </location>
</feature>
<evidence type="ECO:0000259" key="6">
    <source>
        <dbReference type="PROSITE" id="PS50013"/>
    </source>
</evidence>
<keyword evidence="5" id="KW-0732">Signal</keyword>
<feature type="compositionally biased region" description="Low complexity" evidence="4">
    <location>
        <begin position="212"/>
        <end position="233"/>
    </location>
</feature>
<evidence type="ECO:0000313" key="8">
    <source>
        <dbReference type="EMBL" id="CAK5273722.1"/>
    </source>
</evidence>
<evidence type="ECO:0000259" key="7">
    <source>
        <dbReference type="PROSITE" id="PS50102"/>
    </source>
</evidence>
<keyword evidence="2" id="KW-0539">Nucleus</keyword>
<dbReference type="GO" id="GO:0005737">
    <property type="term" value="C:cytoplasm"/>
    <property type="evidence" value="ECO:0007669"/>
    <property type="project" value="InterPro"/>
</dbReference>
<dbReference type="PROSITE" id="PS50102">
    <property type="entry name" value="RRM"/>
    <property type="match status" value="1"/>
</dbReference>
<dbReference type="GO" id="GO:0006396">
    <property type="term" value="P:RNA processing"/>
    <property type="evidence" value="ECO:0007669"/>
    <property type="project" value="InterPro"/>
</dbReference>
<feature type="region of interest" description="Disordered" evidence="4">
    <location>
        <begin position="205"/>
        <end position="299"/>
    </location>
</feature>
<dbReference type="InterPro" id="IPR012677">
    <property type="entry name" value="Nucleotide-bd_a/b_plait_sf"/>
</dbReference>
<dbReference type="Pfam" id="PF01393">
    <property type="entry name" value="Chromo_shadow"/>
    <property type="match status" value="1"/>
</dbReference>
<dbReference type="InterPro" id="IPR000504">
    <property type="entry name" value="RRM_dom"/>
</dbReference>
<dbReference type="SUPFAM" id="SSF54928">
    <property type="entry name" value="RNA-binding domain, RBD"/>
    <property type="match status" value="1"/>
</dbReference>
<dbReference type="Pfam" id="PF00076">
    <property type="entry name" value="RRM_1"/>
    <property type="match status" value="1"/>
</dbReference>
<evidence type="ECO:0000256" key="4">
    <source>
        <dbReference type="SAM" id="MobiDB-lite"/>
    </source>
</evidence>
<dbReference type="Gene3D" id="2.40.50.40">
    <property type="match status" value="2"/>
</dbReference>
<feature type="signal peptide" evidence="5">
    <location>
        <begin position="1"/>
        <end position="33"/>
    </location>
</feature>
<comment type="subcellular location">
    <subcellularLocation>
        <location evidence="1">Nucleus</location>
    </subcellularLocation>
</comment>
<dbReference type="PANTHER" id="PTHR45894">
    <property type="entry name" value="RNA-BINDING PROTEIN 8A"/>
    <property type="match status" value="1"/>
</dbReference>
<feature type="chain" id="PRO_5042242301" evidence="5">
    <location>
        <begin position="34"/>
        <end position="369"/>
    </location>
</feature>
<accession>A0AAD2HGM7</accession>
<evidence type="ECO:0000256" key="3">
    <source>
        <dbReference type="PROSITE-ProRule" id="PRU00176"/>
    </source>
</evidence>
<dbReference type="SUPFAM" id="SSF54160">
    <property type="entry name" value="Chromo domain-like"/>
    <property type="match status" value="2"/>
</dbReference>
<evidence type="ECO:0000313" key="9">
    <source>
        <dbReference type="Proteomes" id="UP001295794"/>
    </source>
</evidence>
<dbReference type="AlphaFoldDB" id="A0AAD2HGM7"/>
<feature type="domain" description="RRM" evidence="7">
    <location>
        <begin position="34"/>
        <end position="107"/>
    </location>
</feature>
<evidence type="ECO:0000256" key="5">
    <source>
        <dbReference type="SAM" id="SignalP"/>
    </source>
</evidence>
<protein>
    <submittedName>
        <fullName evidence="8">Uncharacterized protein</fullName>
    </submittedName>
</protein>
<feature type="region of interest" description="Disordered" evidence="4">
    <location>
        <begin position="103"/>
        <end position="153"/>
    </location>
</feature>
<organism evidence="8 9">
    <name type="scientific">Mycena citricolor</name>
    <dbReference type="NCBI Taxonomy" id="2018698"/>
    <lineage>
        <taxon>Eukaryota</taxon>
        <taxon>Fungi</taxon>
        <taxon>Dikarya</taxon>
        <taxon>Basidiomycota</taxon>
        <taxon>Agaricomycotina</taxon>
        <taxon>Agaricomycetes</taxon>
        <taxon>Agaricomycetidae</taxon>
        <taxon>Agaricales</taxon>
        <taxon>Marasmiineae</taxon>
        <taxon>Mycenaceae</taxon>
        <taxon>Mycena</taxon>
    </lineage>
</organism>
<feature type="domain" description="Chromo" evidence="6">
    <location>
        <begin position="153"/>
        <end position="213"/>
    </location>
</feature>
<dbReference type="SMART" id="SM00300">
    <property type="entry name" value="ChSh"/>
    <property type="match status" value="1"/>
</dbReference>
<dbReference type="Pfam" id="PF00385">
    <property type="entry name" value="Chromo"/>
    <property type="match status" value="1"/>
</dbReference>
<gene>
    <name evidence="8" type="ORF">MYCIT1_LOCUS20380</name>
</gene>